<proteinExistence type="predicted"/>
<evidence type="ECO:0000313" key="1">
    <source>
        <dbReference type="EMBL" id="KAJ5271244.1"/>
    </source>
</evidence>
<dbReference type="Proteomes" id="UP001220256">
    <property type="component" value="Unassembled WGS sequence"/>
</dbReference>
<reference evidence="1 2" key="1">
    <citation type="journal article" date="2023" name="IMA Fungus">
        <title>Comparative genomic study of the Penicillium genus elucidates a diverse pangenome and 15 lateral gene transfer events.</title>
        <authorList>
            <person name="Petersen C."/>
            <person name="Sorensen T."/>
            <person name="Nielsen M.R."/>
            <person name="Sondergaard T.E."/>
            <person name="Sorensen J.L."/>
            <person name="Fitzpatrick D.A."/>
            <person name="Frisvad J.C."/>
            <person name="Nielsen K.L."/>
        </authorList>
    </citation>
    <scope>NUCLEOTIDE SEQUENCE [LARGE SCALE GENOMIC DNA]</scope>
    <source>
        <strain evidence="1 2">IBT 3361</strain>
    </source>
</reference>
<protein>
    <submittedName>
        <fullName evidence="1">Uncharacterized protein</fullName>
    </submittedName>
</protein>
<gene>
    <name evidence="1" type="ORF">N7505_007002</name>
</gene>
<name>A0ABQ8WNI1_PENCH</name>
<organism evidence="1 2">
    <name type="scientific">Penicillium chrysogenum</name>
    <name type="common">Penicillium notatum</name>
    <dbReference type="NCBI Taxonomy" id="5076"/>
    <lineage>
        <taxon>Eukaryota</taxon>
        <taxon>Fungi</taxon>
        <taxon>Dikarya</taxon>
        <taxon>Ascomycota</taxon>
        <taxon>Pezizomycotina</taxon>
        <taxon>Eurotiomycetes</taxon>
        <taxon>Eurotiomycetidae</taxon>
        <taxon>Eurotiales</taxon>
        <taxon>Aspergillaceae</taxon>
        <taxon>Penicillium</taxon>
        <taxon>Penicillium chrysogenum species complex</taxon>
    </lineage>
</organism>
<dbReference type="EMBL" id="JAPVEB010000003">
    <property type="protein sequence ID" value="KAJ5271244.1"/>
    <property type="molecule type" value="Genomic_DNA"/>
</dbReference>
<keyword evidence="2" id="KW-1185">Reference proteome</keyword>
<accession>A0ABQ8WNI1</accession>
<comment type="caution">
    <text evidence="1">The sequence shown here is derived from an EMBL/GenBank/DDBJ whole genome shotgun (WGS) entry which is preliminary data.</text>
</comment>
<sequence>MDCWPNWGYPTSSVSHIVSSAVGEGMVRDWLIYTLHHFHERGRIQLIEKDGAIPYIRSLA</sequence>
<evidence type="ECO:0000313" key="2">
    <source>
        <dbReference type="Proteomes" id="UP001220256"/>
    </source>
</evidence>